<accession>A0A2P5YQ57</accession>
<protein>
    <recommendedName>
        <fullName evidence="3">NAC domain-containing protein</fullName>
    </recommendedName>
</protein>
<sequence length="292" mass="32871">MQEVWTLCRIFKRTPPNNKYPPTTVASTAAWKFSATTTIKQNGTDYPTTCRSSMEDVSQSQNSYDKCKSLCDTVIQQKGNKPDMDEVDARNYFLYGGTLPLSTQQAPFTSTNFPTFCNHPNGDVDVFSNGNWDELRPVVEEVWTLCRIFKRTPPNNKYPPTTVASTAAWKFSATTTIKQNGTDYPTTCRSSMEDVSQSQNSYDKCKSLCDTVIQQKGNKPDMDEVDARNYFLYGGTLPLSTQQAPFTSTNFPTFCNHPNGDVDVFSNGNWDELRPVVEVALEPYTSHAFDYT</sequence>
<evidence type="ECO:0000313" key="2">
    <source>
        <dbReference type="Proteomes" id="UP000239757"/>
    </source>
</evidence>
<evidence type="ECO:0000313" key="1">
    <source>
        <dbReference type="EMBL" id="PPS17719.1"/>
    </source>
</evidence>
<dbReference type="Proteomes" id="UP000239757">
    <property type="component" value="Unassembled WGS sequence"/>
</dbReference>
<evidence type="ECO:0008006" key="3">
    <source>
        <dbReference type="Google" id="ProtNLM"/>
    </source>
</evidence>
<proteinExistence type="predicted"/>
<organism evidence="1 2">
    <name type="scientific">Gossypium barbadense</name>
    <name type="common">Sea Island cotton</name>
    <name type="synonym">Hibiscus barbadensis</name>
    <dbReference type="NCBI Taxonomy" id="3634"/>
    <lineage>
        <taxon>Eukaryota</taxon>
        <taxon>Viridiplantae</taxon>
        <taxon>Streptophyta</taxon>
        <taxon>Embryophyta</taxon>
        <taxon>Tracheophyta</taxon>
        <taxon>Spermatophyta</taxon>
        <taxon>Magnoliopsida</taxon>
        <taxon>eudicotyledons</taxon>
        <taxon>Gunneridae</taxon>
        <taxon>Pentapetalae</taxon>
        <taxon>rosids</taxon>
        <taxon>malvids</taxon>
        <taxon>Malvales</taxon>
        <taxon>Malvaceae</taxon>
        <taxon>Malvoideae</taxon>
        <taxon>Gossypium</taxon>
    </lineage>
</organism>
<reference evidence="1 2" key="1">
    <citation type="submission" date="2015-01" db="EMBL/GenBank/DDBJ databases">
        <title>Genome of allotetraploid Gossypium barbadense reveals genomic plasticity and fiber elongation in cotton evolution.</title>
        <authorList>
            <person name="Chen X."/>
            <person name="Liu X."/>
            <person name="Zhao B."/>
            <person name="Zheng H."/>
            <person name="Hu Y."/>
            <person name="Lu G."/>
            <person name="Yang C."/>
            <person name="Chen J."/>
            <person name="Shan C."/>
            <person name="Zhang L."/>
            <person name="Zhou Y."/>
            <person name="Wang L."/>
            <person name="Guo W."/>
            <person name="Bai Y."/>
            <person name="Ruan J."/>
            <person name="Shangguan X."/>
            <person name="Mao Y."/>
            <person name="Jiang J."/>
            <person name="Zhu Y."/>
            <person name="Lei J."/>
            <person name="Kang H."/>
            <person name="Chen S."/>
            <person name="He X."/>
            <person name="Wang R."/>
            <person name="Wang Y."/>
            <person name="Chen J."/>
            <person name="Wang L."/>
            <person name="Yu S."/>
            <person name="Wang B."/>
            <person name="Wei J."/>
            <person name="Song S."/>
            <person name="Lu X."/>
            <person name="Gao Z."/>
            <person name="Gu W."/>
            <person name="Deng X."/>
            <person name="Ma D."/>
            <person name="Wang S."/>
            <person name="Liang W."/>
            <person name="Fang L."/>
            <person name="Cai C."/>
            <person name="Zhu X."/>
            <person name="Zhou B."/>
            <person name="Zhang Y."/>
            <person name="Chen Z."/>
            <person name="Xu S."/>
            <person name="Zhu R."/>
            <person name="Wang S."/>
            <person name="Zhang T."/>
            <person name="Zhao G."/>
        </authorList>
    </citation>
    <scope>NUCLEOTIDE SEQUENCE [LARGE SCALE GENOMIC DNA]</scope>
    <source>
        <strain evidence="2">cv. Xinhai21</strain>
        <tissue evidence="1">Leaf</tissue>
    </source>
</reference>
<dbReference type="EMBL" id="KZ662899">
    <property type="protein sequence ID" value="PPS17719.1"/>
    <property type="molecule type" value="Genomic_DNA"/>
</dbReference>
<gene>
    <name evidence="1" type="ORF">GOBAR_AA02869</name>
</gene>
<dbReference type="AlphaFoldDB" id="A0A2P5YQ57"/>
<dbReference type="OrthoDB" id="1883668at2759"/>
<name>A0A2P5YQ57_GOSBA</name>